<feature type="transmembrane region" description="Helical" evidence="7">
    <location>
        <begin position="51"/>
        <end position="69"/>
    </location>
</feature>
<evidence type="ECO:0000256" key="5">
    <source>
        <dbReference type="ARBA" id="ARBA00022989"/>
    </source>
</evidence>
<feature type="transmembrane region" description="Helical" evidence="7">
    <location>
        <begin position="115"/>
        <end position="136"/>
    </location>
</feature>
<protein>
    <submittedName>
        <fullName evidence="10">Sugar ABC transporter permease</fullName>
    </submittedName>
</protein>
<evidence type="ECO:0000256" key="8">
    <source>
        <dbReference type="SAM" id="MobiDB-lite"/>
    </source>
</evidence>
<dbReference type="GO" id="GO:0055085">
    <property type="term" value="P:transmembrane transport"/>
    <property type="evidence" value="ECO:0007669"/>
    <property type="project" value="InterPro"/>
</dbReference>
<dbReference type="Gene3D" id="1.10.3720.10">
    <property type="entry name" value="MetI-like"/>
    <property type="match status" value="1"/>
</dbReference>
<comment type="subcellular location">
    <subcellularLocation>
        <location evidence="1 7">Cell membrane</location>
        <topology evidence="1 7">Multi-pass membrane protein</topology>
    </subcellularLocation>
</comment>
<sequence length="341" mass="37436">MASSRSASAGPRAVAADPPGQRQGTGSVTGSTRPPGNHRRLWRHRLRRDRALLLMTVPGLLLLILFQYLPLLGNVIAFQDYVPFLGFRNAEFVGLANFRALFADPAFWNAVANTLIITLLNLLLFFPVPIALALLLDSLFHERIKKFVQGVMFLPHFISWVVIVALFTQVLGGAGVINQFLLRHDMEPVHIIGNASVFKLLLVAEVIWKDAGWACIIFLAALSAIDSQLYESSAVDGAGYWRRMFHITLPGIRPVIIILILLRLGDALSIGFEQVLLQRDSVGPDAAEVLDTYVYYFGVQGGNWSIAAAAGLFKAVVGLILVLSANKVAHMLGEDGVYRRP</sequence>
<dbReference type="InterPro" id="IPR000515">
    <property type="entry name" value="MetI-like"/>
</dbReference>
<dbReference type="GO" id="GO:0005886">
    <property type="term" value="C:plasma membrane"/>
    <property type="evidence" value="ECO:0007669"/>
    <property type="project" value="UniProtKB-SubCell"/>
</dbReference>
<comment type="caution">
    <text evidence="10">The sequence shown here is derived from an EMBL/GenBank/DDBJ whole genome shotgun (WGS) entry which is preliminary data.</text>
</comment>
<dbReference type="PANTHER" id="PTHR43227:SF11">
    <property type="entry name" value="BLL4140 PROTEIN"/>
    <property type="match status" value="1"/>
</dbReference>
<dbReference type="SUPFAM" id="SSF161098">
    <property type="entry name" value="MetI-like"/>
    <property type="match status" value="1"/>
</dbReference>
<dbReference type="InterPro" id="IPR050809">
    <property type="entry name" value="UgpAE/MalFG_permease"/>
</dbReference>
<feature type="compositionally biased region" description="Polar residues" evidence="8">
    <location>
        <begin position="22"/>
        <end position="34"/>
    </location>
</feature>
<gene>
    <name evidence="10" type="ORF">G1H10_19890</name>
</gene>
<evidence type="ECO:0000256" key="2">
    <source>
        <dbReference type="ARBA" id="ARBA00022448"/>
    </source>
</evidence>
<evidence type="ECO:0000259" key="9">
    <source>
        <dbReference type="PROSITE" id="PS50928"/>
    </source>
</evidence>
<dbReference type="AlphaFoldDB" id="A0A6L9SAZ4"/>
<evidence type="ECO:0000256" key="1">
    <source>
        <dbReference type="ARBA" id="ARBA00004651"/>
    </source>
</evidence>
<dbReference type="Proteomes" id="UP000475214">
    <property type="component" value="Unassembled WGS sequence"/>
</dbReference>
<dbReference type="Pfam" id="PF00528">
    <property type="entry name" value="BPD_transp_1"/>
    <property type="match status" value="1"/>
</dbReference>
<feature type="domain" description="ABC transmembrane type-1" evidence="9">
    <location>
        <begin position="111"/>
        <end position="325"/>
    </location>
</feature>
<evidence type="ECO:0000256" key="4">
    <source>
        <dbReference type="ARBA" id="ARBA00022692"/>
    </source>
</evidence>
<feature type="transmembrane region" description="Helical" evidence="7">
    <location>
        <begin position="157"/>
        <end position="177"/>
    </location>
</feature>
<organism evidence="10 11">
    <name type="scientific">Phytoactinopolyspora halotolerans</name>
    <dbReference type="NCBI Taxonomy" id="1981512"/>
    <lineage>
        <taxon>Bacteria</taxon>
        <taxon>Bacillati</taxon>
        <taxon>Actinomycetota</taxon>
        <taxon>Actinomycetes</taxon>
        <taxon>Jiangellales</taxon>
        <taxon>Jiangellaceae</taxon>
        <taxon>Phytoactinopolyspora</taxon>
    </lineage>
</organism>
<reference evidence="10 11" key="1">
    <citation type="submission" date="2020-02" db="EMBL/GenBank/DDBJ databases">
        <authorList>
            <person name="Li X.-J."/>
            <person name="Han X.-M."/>
        </authorList>
    </citation>
    <scope>NUCLEOTIDE SEQUENCE [LARGE SCALE GENOMIC DNA]</scope>
    <source>
        <strain evidence="10 11">CCTCC AB 2017055</strain>
    </source>
</reference>
<keyword evidence="3" id="KW-1003">Cell membrane</keyword>
<dbReference type="PROSITE" id="PS50928">
    <property type="entry name" value="ABC_TM1"/>
    <property type="match status" value="1"/>
</dbReference>
<keyword evidence="5 7" id="KW-1133">Transmembrane helix</keyword>
<dbReference type="EMBL" id="JAAGOA010000014">
    <property type="protein sequence ID" value="NEE02436.1"/>
    <property type="molecule type" value="Genomic_DNA"/>
</dbReference>
<dbReference type="PANTHER" id="PTHR43227">
    <property type="entry name" value="BLL4140 PROTEIN"/>
    <property type="match status" value="1"/>
</dbReference>
<evidence type="ECO:0000313" key="10">
    <source>
        <dbReference type="EMBL" id="NEE02436.1"/>
    </source>
</evidence>
<comment type="similarity">
    <text evidence="7">Belongs to the binding-protein-dependent transport system permease family.</text>
</comment>
<keyword evidence="4 7" id="KW-0812">Transmembrane</keyword>
<feature type="transmembrane region" description="Helical" evidence="7">
    <location>
        <begin position="304"/>
        <end position="323"/>
    </location>
</feature>
<feature type="compositionally biased region" description="Low complexity" evidence="8">
    <location>
        <begin position="1"/>
        <end position="16"/>
    </location>
</feature>
<feature type="transmembrane region" description="Helical" evidence="7">
    <location>
        <begin position="251"/>
        <end position="272"/>
    </location>
</feature>
<evidence type="ECO:0000313" key="11">
    <source>
        <dbReference type="Proteomes" id="UP000475214"/>
    </source>
</evidence>
<name>A0A6L9SAZ4_9ACTN</name>
<evidence type="ECO:0000256" key="7">
    <source>
        <dbReference type="RuleBase" id="RU363032"/>
    </source>
</evidence>
<keyword evidence="6 7" id="KW-0472">Membrane</keyword>
<evidence type="ECO:0000256" key="3">
    <source>
        <dbReference type="ARBA" id="ARBA00022475"/>
    </source>
</evidence>
<dbReference type="CDD" id="cd06261">
    <property type="entry name" value="TM_PBP2"/>
    <property type="match status" value="1"/>
</dbReference>
<accession>A0A6L9SAZ4</accession>
<dbReference type="InterPro" id="IPR035906">
    <property type="entry name" value="MetI-like_sf"/>
</dbReference>
<keyword evidence="11" id="KW-1185">Reference proteome</keyword>
<evidence type="ECO:0000256" key="6">
    <source>
        <dbReference type="ARBA" id="ARBA00023136"/>
    </source>
</evidence>
<proteinExistence type="inferred from homology"/>
<feature type="region of interest" description="Disordered" evidence="8">
    <location>
        <begin position="1"/>
        <end position="40"/>
    </location>
</feature>
<keyword evidence="2 7" id="KW-0813">Transport</keyword>